<dbReference type="PANTHER" id="PTHR11413">
    <property type="entry name" value="CYSTATIN FAMILY MEMBER"/>
    <property type="match status" value="1"/>
</dbReference>
<dbReference type="Proteomes" id="UP000826271">
    <property type="component" value="Unassembled WGS sequence"/>
</dbReference>
<protein>
    <recommendedName>
        <fullName evidence="1">Cysteine proteinase inhibitor</fullName>
    </recommendedName>
</protein>
<comment type="similarity">
    <text evidence="1">Belongs to the cystatin family. Phytocystatin subfamily.</text>
</comment>
<dbReference type="Gene3D" id="3.10.450.10">
    <property type="match status" value="1"/>
</dbReference>
<dbReference type="AlphaFoldDB" id="A0AAV6Y320"/>
<evidence type="ECO:0000256" key="1">
    <source>
        <dbReference type="RuleBase" id="RU362130"/>
    </source>
</evidence>
<keyword evidence="3" id="KW-1185">Reference proteome</keyword>
<dbReference type="EMBL" id="WHWC01000002">
    <property type="protein sequence ID" value="KAG8388888.1"/>
    <property type="molecule type" value="Genomic_DNA"/>
</dbReference>
<reference evidence="2" key="1">
    <citation type="submission" date="2019-10" db="EMBL/GenBank/DDBJ databases">
        <authorList>
            <person name="Zhang R."/>
            <person name="Pan Y."/>
            <person name="Wang J."/>
            <person name="Ma R."/>
            <person name="Yu S."/>
        </authorList>
    </citation>
    <scope>NUCLEOTIDE SEQUENCE</scope>
    <source>
        <strain evidence="2">LA-IB0</strain>
        <tissue evidence="2">Leaf</tissue>
    </source>
</reference>
<dbReference type="InterPro" id="IPR027214">
    <property type="entry name" value="Cystatin"/>
</dbReference>
<proteinExistence type="inferred from homology"/>
<dbReference type="GO" id="GO:0004869">
    <property type="term" value="F:cysteine-type endopeptidase inhibitor activity"/>
    <property type="evidence" value="ECO:0007669"/>
    <property type="project" value="UniProtKB-KW"/>
</dbReference>
<gene>
    <name evidence="2" type="ORF">BUALT_Bualt02G0172100</name>
</gene>
<comment type="caution">
    <text evidence="2">The sequence shown here is derived from an EMBL/GenBank/DDBJ whole genome shotgun (WGS) entry which is preliminary data.</text>
</comment>
<dbReference type="SUPFAM" id="SSF54403">
    <property type="entry name" value="Cystatin/monellin"/>
    <property type="match status" value="1"/>
</dbReference>
<dbReference type="PANTHER" id="PTHR11413:SF103">
    <property type="entry name" value="CYSTEINE PROTEINASE INHIBITOR 12"/>
    <property type="match status" value="1"/>
</dbReference>
<keyword evidence="1" id="KW-0789">Thiol protease inhibitor</keyword>
<accession>A0AAV6Y320</accession>
<sequence>MATQVVRPIDVNKLKDNGPCGVKTSDGFTPIPDAKHNPHIIDLAGWAVDNTTSSTYKKSLKFKEVDFAAMKELPIGGGTMYYIILTADDGGSTGLYETMVWQHLWPPSKELVYFNKI</sequence>
<organism evidence="2 3">
    <name type="scientific">Buddleja alternifolia</name>
    <dbReference type="NCBI Taxonomy" id="168488"/>
    <lineage>
        <taxon>Eukaryota</taxon>
        <taxon>Viridiplantae</taxon>
        <taxon>Streptophyta</taxon>
        <taxon>Embryophyta</taxon>
        <taxon>Tracheophyta</taxon>
        <taxon>Spermatophyta</taxon>
        <taxon>Magnoliopsida</taxon>
        <taxon>eudicotyledons</taxon>
        <taxon>Gunneridae</taxon>
        <taxon>Pentapetalae</taxon>
        <taxon>asterids</taxon>
        <taxon>lamiids</taxon>
        <taxon>Lamiales</taxon>
        <taxon>Scrophulariaceae</taxon>
        <taxon>Buddlejeae</taxon>
        <taxon>Buddleja</taxon>
    </lineage>
</organism>
<keyword evidence="1" id="KW-0646">Protease inhibitor</keyword>
<dbReference type="InterPro" id="IPR046350">
    <property type="entry name" value="Cystatin_sf"/>
</dbReference>
<name>A0AAV6Y320_9LAMI</name>
<evidence type="ECO:0000313" key="3">
    <source>
        <dbReference type="Proteomes" id="UP000826271"/>
    </source>
</evidence>
<evidence type="ECO:0000313" key="2">
    <source>
        <dbReference type="EMBL" id="KAG8388888.1"/>
    </source>
</evidence>